<protein>
    <submittedName>
        <fullName evidence="2">Uncharacterized protein LOC109130726</fullName>
    </submittedName>
</protein>
<organism evidence="1 2">
    <name type="scientific">Camelina sativa</name>
    <name type="common">False flax</name>
    <name type="synonym">Myagrum sativum</name>
    <dbReference type="NCBI Taxonomy" id="90675"/>
    <lineage>
        <taxon>Eukaryota</taxon>
        <taxon>Viridiplantae</taxon>
        <taxon>Streptophyta</taxon>
        <taxon>Embryophyta</taxon>
        <taxon>Tracheophyta</taxon>
        <taxon>Spermatophyta</taxon>
        <taxon>Magnoliopsida</taxon>
        <taxon>eudicotyledons</taxon>
        <taxon>Gunneridae</taxon>
        <taxon>Pentapetalae</taxon>
        <taxon>rosids</taxon>
        <taxon>malvids</taxon>
        <taxon>Brassicales</taxon>
        <taxon>Brassicaceae</taxon>
        <taxon>Camelineae</taxon>
        <taxon>Camelina</taxon>
    </lineage>
</organism>
<reference evidence="1" key="1">
    <citation type="journal article" date="2014" name="Nat. Commun.">
        <title>The emerging biofuel crop Camelina sativa retains a highly undifferentiated hexaploid genome structure.</title>
        <authorList>
            <person name="Kagale S."/>
            <person name="Koh C."/>
            <person name="Nixon J."/>
            <person name="Bollina V."/>
            <person name="Clarke W.E."/>
            <person name="Tuteja R."/>
            <person name="Spillane C."/>
            <person name="Robinson S.J."/>
            <person name="Links M.G."/>
            <person name="Clarke C."/>
            <person name="Higgins E.E."/>
            <person name="Huebert T."/>
            <person name="Sharpe A.G."/>
            <person name="Parkin I.A."/>
        </authorList>
    </citation>
    <scope>NUCLEOTIDE SEQUENCE [LARGE SCALE GENOMIC DNA]</scope>
    <source>
        <strain evidence="1">cv. DH55</strain>
    </source>
</reference>
<gene>
    <name evidence="2" type="primary">LOC109130726</name>
</gene>
<dbReference type="RefSeq" id="XP_019096178.1">
    <property type="nucleotide sequence ID" value="XM_019240633.1"/>
</dbReference>
<reference evidence="2" key="2">
    <citation type="submission" date="2025-08" db="UniProtKB">
        <authorList>
            <consortium name="RefSeq"/>
        </authorList>
    </citation>
    <scope>IDENTIFICATION</scope>
    <source>
        <tissue evidence="2">Leaf</tissue>
    </source>
</reference>
<accession>A0ABM1RAZ0</accession>
<dbReference type="GeneID" id="109130726"/>
<keyword evidence="1" id="KW-1185">Reference proteome</keyword>
<evidence type="ECO:0000313" key="2">
    <source>
        <dbReference type="RefSeq" id="XP_019096178.1"/>
    </source>
</evidence>
<evidence type="ECO:0000313" key="1">
    <source>
        <dbReference type="Proteomes" id="UP000694864"/>
    </source>
</evidence>
<proteinExistence type="predicted"/>
<dbReference type="Proteomes" id="UP000694864">
    <property type="component" value="Chromosome 3"/>
</dbReference>
<sequence>MENKNSHADLYALTQERQESLRSFIGRFKEVVVNVSIPDAAAIITLKNALWYESRFKEELSLTHIETIADVLLRAAKHIELEEEKVGNAKKHATA</sequence>
<name>A0ABM1RAZ0_CAMSA</name>